<dbReference type="InterPro" id="IPR012676">
    <property type="entry name" value="TGS-like"/>
</dbReference>
<dbReference type="EMBL" id="NZBU01000012">
    <property type="protein sequence ID" value="MAG22379.1"/>
    <property type="molecule type" value="Genomic_DNA"/>
</dbReference>
<sequence length="355" mass="39323">MPANVTLEFDQARINYEQAKSPEAKLTALLEMQRFAPAHKGGENLRKDISRKIAAVRRDMDKQKLQEKKAKGSSISVPKEGVGQIVLVGLPNSGKSTLLKRLTNVDVEIAPYKFTTTKPAVGMLDFHGGKIQLVEIPAIVKGSSSGKFNGPQLLAIIRNADAIILVAENNEAENILGEELGNASILLNKPKPKIKISQGSYKGISISGKQFLKVKEKELVDFLQSVGVRHASVVLNEPADLELVSRALNESLVYKKALTINPFNLEGEINESLKEKIFELLDIILVYTKKPGRNVDYTEPLSMPKGTTVEEAAQHLHKDFAKMKYAKLWGSSKYEGQRIPKEYVLKNFDVLEVYS</sequence>
<comment type="caution">
    <text evidence="3">The sequence shown here is derived from an EMBL/GenBank/DDBJ whole genome shotgun (WGS) entry which is preliminary data.</text>
</comment>
<gene>
    <name evidence="3" type="ORF">CL943_03710</name>
</gene>
<dbReference type="GO" id="GO:0005525">
    <property type="term" value="F:GTP binding"/>
    <property type="evidence" value="ECO:0007669"/>
    <property type="project" value="InterPro"/>
</dbReference>
<evidence type="ECO:0000313" key="3">
    <source>
        <dbReference type="EMBL" id="MAG22379.1"/>
    </source>
</evidence>
<dbReference type="PRINTS" id="PR00326">
    <property type="entry name" value="GTP1OBG"/>
</dbReference>
<dbReference type="Gene3D" id="3.10.20.30">
    <property type="match status" value="1"/>
</dbReference>
<proteinExistence type="predicted"/>
<dbReference type="PANTHER" id="PTHR43127">
    <property type="entry name" value="DEVELOPMENTALLY-REGULATED GTP-BINDING PROTEIN 2"/>
    <property type="match status" value="1"/>
</dbReference>
<dbReference type="SUPFAM" id="SSF52540">
    <property type="entry name" value="P-loop containing nucleoside triphosphate hydrolases"/>
    <property type="match status" value="1"/>
</dbReference>
<dbReference type="Proteomes" id="UP000226592">
    <property type="component" value="Unassembled WGS sequence"/>
</dbReference>
<dbReference type="InterPro" id="IPR045001">
    <property type="entry name" value="DRG"/>
</dbReference>
<dbReference type="Pfam" id="PF02824">
    <property type="entry name" value="TGS"/>
    <property type="match status" value="1"/>
</dbReference>
<dbReference type="AlphaFoldDB" id="A0A2D6M1V6"/>
<dbReference type="SUPFAM" id="SSF81271">
    <property type="entry name" value="TGS-like"/>
    <property type="match status" value="1"/>
</dbReference>
<dbReference type="Pfam" id="PF01926">
    <property type="entry name" value="MMR_HSR1"/>
    <property type="match status" value="1"/>
</dbReference>
<dbReference type="InterPro" id="IPR027417">
    <property type="entry name" value="P-loop_NTPase"/>
</dbReference>
<dbReference type="InterPro" id="IPR004095">
    <property type="entry name" value="TGS"/>
</dbReference>
<feature type="domain" description="TGS" evidence="2">
    <location>
        <begin position="285"/>
        <end position="353"/>
    </location>
</feature>
<reference evidence="4" key="1">
    <citation type="submission" date="2017-09" db="EMBL/GenBank/DDBJ databases">
        <title>The Reconstruction of 2,631 Draft Metagenome-Assembled Genomes from the Global Oceans.</title>
        <authorList>
            <person name="Tully B.J."/>
            <person name="Graham E.D."/>
            <person name="Heidelberg J.F."/>
        </authorList>
    </citation>
    <scope>NUCLEOTIDE SEQUENCE [LARGE SCALE GENOMIC DNA]</scope>
</reference>
<feature type="domain" description="G" evidence="1">
    <location>
        <begin position="84"/>
        <end position="172"/>
    </location>
</feature>
<dbReference type="GO" id="GO:0003924">
    <property type="term" value="F:GTPase activity"/>
    <property type="evidence" value="ECO:0007669"/>
    <property type="project" value="InterPro"/>
</dbReference>
<protein>
    <submittedName>
        <fullName evidence="3">GTP-binding protein</fullName>
    </submittedName>
</protein>
<accession>A0A2D6M1V6</accession>
<evidence type="ECO:0000313" key="4">
    <source>
        <dbReference type="Proteomes" id="UP000226592"/>
    </source>
</evidence>
<evidence type="ECO:0000259" key="1">
    <source>
        <dbReference type="Pfam" id="PF01926"/>
    </source>
</evidence>
<organism evidence="3 4">
    <name type="scientific">Candidatus Iainarchaeum sp</name>
    <dbReference type="NCBI Taxonomy" id="3101447"/>
    <lineage>
        <taxon>Archaea</taxon>
        <taxon>Candidatus Iainarchaeota</taxon>
        <taxon>Candidatus Iainarchaeia</taxon>
        <taxon>Candidatus Iainarchaeales</taxon>
        <taxon>Candidatus Iainarchaeaceae</taxon>
        <taxon>Candidatus Iainarchaeum</taxon>
    </lineage>
</organism>
<evidence type="ECO:0000259" key="2">
    <source>
        <dbReference type="Pfam" id="PF02824"/>
    </source>
</evidence>
<dbReference type="Gene3D" id="3.40.50.300">
    <property type="entry name" value="P-loop containing nucleotide triphosphate hydrolases"/>
    <property type="match status" value="1"/>
</dbReference>
<dbReference type="InterPro" id="IPR006073">
    <property type="entry name" value="GTP-bd"/>
</dbReference>
<name>A0A2D6M1V6_9ARCH</name>
<dbReference type="InterPro" id="IPR012675">
    <property type="entry name" value="Beta-grasp_dom_sf"/>
</dbReference>